<dbReference type="PANTHER" id="PTHR33175:SF2">
    <property type="entry name" value="INTEGRATION HOST FACTOR SUBUNIT ALPHA"/>
    <property type="match status" value="1"/>
</dbReference>
<gene>
    <name evidence="4" type="ORF">C7457_1733</name>
</gene>
<dbReference type="Pfam" id="PF00216">
    <property type="entry name" value="Bac_DNA_binding"/>
    <property type="match status" value="1"/>
</dbReference>
<sequence length="85" mass="9999">MTRKDLIDKVAEEFGIKKKDAEAVVKFLFKEITEALKKGERVSIQGFGVFDLKEQKERKIRNPRTGEVIEVPRKKKVYFRPTFKL</sequence>
<dbReference type="SMART" id="SM00411">
    <property type="entry name" value="BHL"/>
    <property type="match status" value="1"/>
</dbReference>
<evidence type="ECO:0000313" key="5">
    <source>
        <dbReference type="Proteomes" id="UP000280881"/>
    </source>
</evidence>
<organism evidence="4 5">
    <name type="scientific">Thermovibrio guaymasensis</name>
    <dbReference type="NCBI Taxonomy" id="240167"/>
    <lineage>
        <taxon>Bacteria</taxon>
        <taxon>Pseudomonadati</taxon>
        <taxon>Aquificota</taxon>
        <taxon>Aquificia</taxon>
        <taxon>Desulfurobacteriales</taxon>
        <taxon>Desulfurobacteriaceae</taxon>
        <taxon>Thermovibrio</taxon>
    </lineage>
</organism>
<reference evidence="4 5" key="1">
    <citation type="submission" date="2018-10" db="EMBL/GenBank/DDBJ databases">
        <title>Genomic Encyclopedia of Type Strains, Phase IV (KMG-IV): sequencing the most valuable type-strain genomes for metagenomic binning, comparative biology and taxonomic classification.</title>
        <authorList>
            <person name="Goeker M."/>
        </authorList>
    </citation>
    <scope>NUCLEOTIDE SEQUENCE [LARGE SCALE GENOMIC DNA]</scope>
    <source>
        <strain evidence="4 5">DSM 15521</strain>
    </source>
</reference>
<comment type="similarity">
    <text evidence="1 3">Belongs to the bacterial histone-like protein family.</text>
</comment>
<keyword evidence="5" id="KW-1185">Reference proteome</keyword>
<evidence type="ECO:0000256" key="2">
    <source>
        <dbReference type="ARBA" id="ARBA00023125"/>
    </source>
</evidence>
<comment type="caution">
    <text evidence="4">The sequence shown here is derived from an EMBL/GenBank/DDBJ whole genome shotgun (WGS) entry which is preliminary data.</text>
</comment>
<dbReference type="Gene3D" id="4.10.520.10">
    <property type="entry name" value="IHF-like DNA-binding proteins"/>
    <property type="match status" value="1"/>
</dbReference>
<dbReference type="RefSeq" id="WP_121172053.1">
    <property type="nucleotide sequence ID" value="NZ_RBIE01000007.1"/>
</dbReference>
<name>A0A420W5C9_9BACT</name>
<dbReference type="GO" id="GO:0005829">
    <property type="term" value="C:cytosol"/>
    <property type="evidence" value="ECO:0007669"/>
    <property type="project" value="TreeGrafter"/>
</dbReference>
<dbReference type="PRINTS" id="PR01727">
    <property type="entry name" value="DNABINDINGHU"/>
</dbReference>
<dbReference type="InterPro" id="IPR010992">
    <property type="entry name" value="IHF-like_DNA-bd_dom_sf"/>
</dbReference>
<dbReference type="GO" id="GO:0003677">
    <property type="term" value="F:DNA binding"/>
    <property type="evidence" value="ECO:0007669"/>
    <property type="project" value="UniProtKB-KW"/>
</dbReference>
<dbReference type="InterPro" id="IPR000119">
    <property type="entry name" value="Hist_DNA-bd"/>
</dbReference>
<dbReference type="SUPFAM" id="SSF47729">
    <property type="entry name" value="IHF-like DNA-binding proteins"/>
    <property type="match status" value="1"/>
</dbReference>
<dbReference type="EMBL" id="RBIE01000007">
    <property type="protein sequence ID" value="RKQ59094.1"/>
    <property type="molecule type" value="Genomic_DNA"/>
</dbReference>
<evidence type="ECO:0000256" key="1">
    <source>
        <dbReference type="ARBA" id="ARBA00010529"/>
    </source>
</evidence>
<dbReference type="PANTHER" id="PTHR33175">
    <property type="entry name" value="DNA-BINDING PROTEIN HU"/>
    <property type="match status" value="1"/>
</dbReference>
<dbReference type="OrthoDB" id="9799835at2"/>
<proteinExistence type="inferred from homology"/>
<evidence type="ECO:0000256" key="3">
    <source>
        <dbReference type="RuleBase" id="RU003939"/>
    </source>
</evidence>
<dbReference type="CDD" id="cd13831">
    <property type="entry name" value="HU"/>
    <property type="match status" value="1"/>
</dbReference>
<protein>
    <submittedName>
        <fullName evidence="4">DNA-binding protein HU-beta</fullName>
    </submittedName>
</protein>
<dbReference type="GO" id="GO:0030527">
    <property type="term" value="F:structural constituent of chromatin"/>
    <property type="evidence" value="ECO:0007669"/>
    <property type="project" value="InterPro"/>
</dbReference>
<accession>A0A420W5C9</accession>
<evidence type="ECO:0000313" key="4">
    <source>
        <dbReference type="EMBL" id="RKQ59094.1"/>
    </source>
</evidence>
<keyword evidence="2 4" id="KW-0238">DNA-binding</keyword>
<dbReference type="Proteomes" id="UP000280881">
    <property type="component" value="Unassembled WGS sequence"/>
</dbReference>
<dbReference type="AlphaFoldDB" id="A0A420W5C9"/>